<dbReference type="GO" id="GO:0010133">
    <property type="term" value="P:L-proline catabolic process to L-glutamate"/>
    <property type="evidence" value="ECO:0007669"/>
    <property type="project" value="UniProtKB-UniPathway"/>
</dbReference>
<dbReference type="STRING" id="643867.Ftrac_3126"/>
<organism evidence="10 11">
    <name type="scientific">Marivirga tractuosa (strain ATCC 23168 / DSM 4126 / NBRC 15989 / NCIMB 1408 / VKM B-1430 / H-43)</name>
    <name type="common">Microscilla tractuosa</name>
    <name type="synonym">Flexibacter tractuosus</name>
    <dbReference type="NCBI Taxonomy" id="643867"/>
    <lineage>
        <taxon>Bacteria</taxon>
        <taxon>Pseudomonadati</taxon>
        <taxon>Bacteroidota</taxon>
        <taxon>Cytophagia</taxon>
        <taxon>Cytophagales</taxon>
        <taxon>Marivirgaceae</taxon>
        <taxon>Marivirga</taxon>
    </lineage>
</organism>
<dbReference type="Gene3D" id="3.40.309.10">
    <property type="entry name" value="Aldehyde Dehydrogenase, Chain A, domain 2"/>
    <property type="match status" value="1"/>
</dbReference>
<dbReference type="KEGG" id="mtt:Ftrac_3126"/>
<dbReference type="CDD" id="cd07123">
    <property type="entry name" value="ALDH_F4-17_P5CDH"/>
    <property type="match status" value="1"/>
</dbReference>
<dbReference type="GO" id="GO:0004657">
    <property type="term" value="F:proline dehydrogenase activity"/>
    <property type="evidence" value="ECO:0007669"/>
    <property type="project" value="UniProtKB-ARBA"/>
</dbReference>
<dbReference type="Gene3D" id="3.40.605.10">
    <property type="entry name" value="Aldehyde Dehydrogenase, Chain A, domain 1"/>
    <property type="match status" value="1"/>
</dbReference>
<dbReference type="PROSITE" id="PS00070">
    <property type="entry name" value="ALDEHYDE_DEHYDR_CYS"/>
    <property type="match status" value="1"/>
</dbReference>
<dbReference type="RefSeq" id="WP_013455243.1">
    <property type="nucleotide sequence ID" value="NC_014759.1"/>
</dbReference>
<evidence type="ECO:0000256" key="2">
    <source>
        <dbReference type="ARBA" id="ARBA00009986"/>
    </source>
</evidence>
<evidence type="ECO:0000313" key="10">
    <source>
        <dbReference type="EMBL" id="ADR23101.1"/>
    </source>
</evidence>
<dbReference type="HOGENOM" id="CLU_005391_4_1_10"/>
<keyword evidence="11" id="KW-1185">Reference proteome</keyword>
<dbReference type="InterPro" id="IPR005931">
    <property type="entry name" value="P5CDH/ALDH4A1"/>
</dbReference>
<dbReference type="UniPathway" id="UPA00261">
    <property type="reaction ID" value="UER00374"/>
</dbReference>
<sequence>MPTAIYKVPIPKNEPVNSYAPGTPERASLQAKLKELRAQEVDVPMYIGAEEVRTGKTLPLNPPHDHQHKLGQFHEGDGSHVEQAIKAALAAKQEWADLHWQQRASVFLKAADLIAGPYRDKINAATMLGQSKNAFQAEIDSACELADFLRFNVKYMTEIYEEQPFSPDGVWNRMEYRPLEGFVFALTPFNFTAIAGNLPSSAALMGNTVVWKPAYSQIYAANVVMEIFKEAGVPDGVINLIFVDGPTTGDIIFKHPDFAGIHFTGSTGVFQNIWKLIGENIEKYKSYPRIVGETGGKDFIVAHKTADPKQVATAITRGAFEFQGQKCSAASRVYIADNIWDEVKENLVADVKDIKMGGPEDFENFFNAVIDKKAFDKIKGYIDQAKESNVAEVIAGGECDDSKGYFIQPTVIVTKDPQFVTMQEEIFGPVVTIYVYEAENFEETLTLVDETSPYALTGAIFSNDRYIIERATKRLSQAAGNFYVNDKPTGAVVNQNPFGGARKSGTNDKAGSKLNLLRWCSARMVKETFVTPTDYKYPFMGE</sequence>
<comment type="similarity">
    <text evidence="2">Belongs to the aldehyde dehydrogenase family.</text>
</comment>
<dbReference type="InterPro" id="IPR015590">
    <property type="entry name" value="Aldehyde_DH_dom"/>
</dbReference>
<dbReference type="InterPro" id="IPR016160">
    <property type="entry name" value="Ald_DH_CS_CYS"/>
</dbReference>
<evidence type="ECO:0000256" key="4">
    <source>
        <dbReference type="ARBA" id="ARBA00023002"/>
    </source>
</evidence>
<dbReference type="FunFam" id="3.40.309.10:FF:000005">
    <property type="entry name" value="1-pyrroline-5-carboxylate dehydrogenase 1"/>
    <property type="match status" value="1"/>
</dbReference>
<dbReference type="GO" id="GO:0003842">
    <property type="term" value="F:L-glutamate gamma-semialdehyde dehydrogenase activity"/>
    <property type="evidence" value="ECO:0007669"/>
    <property type="project" value="UniProtKB-EC"/>
</dbReference>
<dbReference type="GO" id="GO:0009898">
    <property type="term" value="C:cytoplasmic side of plasma membrane"/>
    <property type="evidence" value="ECO:0007669"/>
    <property type="project" value="TreeGrafter"/>
</dbReference>
<dbReference type="FunFam" id="3.40.605.10:FF:000006">
    <property type="entry name" value="1-pyrroline-5-carboxylate dehydrogenase"/>
    <property type="match status" value="1"/>
</dbReference>
<evidence type="ECO:0000256" key="1">
    <source>
        <dbReference type="ARBA" id="ARBA00004786"/>
    </source>
</evidence>
<dbReference type="SUPFAM" id="SSF53720">
    <property type="entry name" value="ALDH-like"/>
    <property type="match status" value="1"/>
</dbReference>
<dbReference type="NCBIfam" id="TIGR01236">
    <property type="entry name" value="D1pyr5carbox1"/>
    <property type="match status" value="1"/>
</dbReference>
<protein>
    <recommendedName>
        <fullName evidence="7">L-glutamate gamma-semialdehyde dehydrogenase</fullName>
        <ecNumber evidence="3">1.2.1.88</ecNumber>
    </recommendedName>
    <alternativeName>
        <fullName evidence="7">L-glutamate gamma-semialdehyde dehydrogenase</fullName>
    </alternativeName>
</protein>
<proteinExistence type="inferred from homology"/>
<accession>E4TUK8</accession>
<dbReference type="Proteomes" id="UP000008720">
    <property type="component" value="Chromosome"/>
</dbReference>
<dbReference type="Pfam" id="PF00171">
    <property type="entry name" value="Aldedh"/>
    <property type="match status" value="1"/>
</dbReference>
<comment type="pathway">
    <text evidence="1">Amino-acid degradation; L-proline degradation into L-glutamate; L-glutamate from L-proline: step 2/2.</text>
</comment>
<dbReference type="AlphaFoldDB" id="E4TUK8"/>
<comment type="catalytic activity">
    <reaction evidence="8">
        <text>L-glutamate 5-semialdehyde + NAD(+) + H2O = L-glutamate + NADH + 2 H(+)</text>
        <dbReference type="Rhea" id="RHEA:30235"/>
        <dbReference type="ChEBI" id="CHEBI:15377"/>
        <dbReference type="ChEBI" id="CHEBI:15378"/>
        <dbReference type="ChEBI" id="CHEBI:29985"/>
        <dbReference type="ChEBI" id="CHEBI:57540"/>
        <dbReference type="ChEBI" id="CHEBI:57945"/>
        <dbReference type="ChEBI" id="CHEBI:58066"/>
        <dbReference type="EC" id="1.2.1.88"/>
    </reaction>
</comment>
<evidence type="ECO:0000259" key="9">
    <source>
        <dbReference type="Pfam" id="PF00171"/>
    </source>
</evidence>
<dbReference type="InterPro" id="IPR016162">
    <property type="entry name" value="Ald_DH_N"/>
</dbReference>
<dbReference type="InterPro" id="IPR050485">
    <property type="entry name" value="Proline_metab_enzyme"/>
</dbReference>
<name>E4TUK8_MARTH</name>
<dbReference type="eggNOG" id="COG1012">
    <property type="taxonomic scope" value="Bacteria"/>
</dbReference>
<evidence type="ECO:0000256" key="6">
    <source>
        <dbReference type="ARBA" id="ARBA00023062"/>
    </source>
</evidence>
<dbReference type="OrthoDB" id="9762913at2"/>
<dbReference type="InterPro" id="IPR016161">
    <property type="entry name" value="Ald_DH/histidinol_DH"/>
</dbReference>
<evidence type="ECO:0000256" key="5">
    <source>
        <dbReference type="ARBA" id="ARBA00023027"/>
    </source>
</evidence>
<feature type="domain" description="Aldehyde dehydrogenase" evidence="9">
    <location>
        <begin position="56"/>
        <end position="518"/>
    </location>
</feature>
<dbReference type="PANTHER" id="PTHR42862:SF1">
    <property type="entry name" value="DELTA-1-PYRROLINE-5-CARBOXYLATE DEHYDROGENASE 2, ISOFORM A-RELATED"/>
    <property type="match status" value="1"/>
</dbReference>
<dbReference type="InterPro" id="IPR016163">
    <property type="entry name" value="Ald_DH_C"/>
</dbReference>
<dbReference type="PANTHER" id="PTHR42862">
    <property type="entry name" value="DELTA-1-PYRROLINE-5-CARBOXYLATE DEHYDROGENASE 1, ISOFORM A-RELATED"/>
    <property type="match status" value="1"/>
</dbReference>
<evidence type="ECO:0000256" key="7">
    <source>
        <dbReference type="ARBA" id="ARBA00032259"/>
    </source>
</evidence>
<evidence type="ECO:0000256" key="3">
    <source>
        <dbReference type="ARBA" id="ARBA00012884"/>
    </source>
</evidence>
<keyword evidence="5" id="KW-0520">NAD</keyword>
<dbReference type="EMBL" id="CP002349">
    <property type="protein sequence ID" value="ADR23101.1"/>
    <property type="molecule type" value="Genomic_DNA"/>
</dbReference>
<evidence type="ECO:0000256" key="8">
    <source>
        <dbReference type="ARBA" id="ARBA00048142"/>
    </source>
</evidence>
<evidence type="ECO:0000313" key="11">
    <source>
        <dbReference type="Proteomes" id="UP000008720"/>
    </source>
</evidence>
<gene>
    <name evidence="10" type="ordered locus">Ftrac_3126</name>
</gene>
<keyword evidence="6" id="KW-0642">Proline metabolism</keyword>
<reference evidence="10 11" key="1">
    <citation type="journal article" date="2011" name="Stand. Genomic Sci.">
        <title>Complete genome sequence of Marivirga tractuosa type strain (H-43).</title>
        <authorList>
            <person name="Pagani I."/>
            <person name="Chertkov O."/>
            <person name="Lapidus A."/>
            <person name="Lucas S."/>
            <person name="Del Rio T.G."/>
            <person name="Tice H."/>
            <person name="Copeland A."/>
            <person name="Cheng J.F."/>
            <person name="Nolan M."/>
            <person name="Saunders E."/>
            <person name="Pitluck S."/>
            <person name="Held B."/>
            <person name="Goodwin L."/>
            <person name="Liolios K."/>
            <person name="Ovchinikova G."/>
            <person name="Ivanova N."/>
            <person name="Mavromatis K."/>
            <person name="Pati A."/>
            <person name="Chen A."/>
            <person name="Palaniappan K."/>
            <person name="Land M."/>
            <person name="Hauser L."/>
            <person name="Jeffries C.D."/>
            <person name="Detter J.C."/>
            <person name="Han C."/>
            <person name="Tapia R."/>
            <person name="Ngatchou-Djao O.D."/>
            <person name="Rohde M."/>
            <person name="Goker M."/>
            <person name="Spring S."/>
            <person name="Sikorski J."/>
            <person name="Woyke T."/>
            <person name="Bristow J."/>
            <person name="Eisen J.A."/>
            <person name="Markowitz V."/>
            <person name="Hugenholtz P."/>
            <person name="Klenk H.P."/>
            <person name="Kyrpides N.C."/>
        </authorList>
    </citation>
    <scope>NUCLEOTIDE SEQUENCE [LARGE SCALE GENOMIC DNA]</scope>
    <source>
        <strain evidence="11">ATCC 23168 / DSM 4126 / NBRC 15989 / NCIMB 1408 / VKM B-1430 / H-43</strain>
    </source>
</reference>
<keyword evidence="4" id="KW-0560">Oxidoreductase</keyword>
<dbReference type="EC" id="1.2.1.88" evidence="3"/>